<dbReference type="InterPro" id="IPR050834">
    <property type="entry name" value="Glycosyltransf_2"/>
</dbReference>
<sequence length="214" mass="24724">MSKLSVIIRCRDEERWIGHAIQSVLDFVDDPEILVINNKSKDDSLLIVRQFAGFDTVRVLDIDDYSPGKALNLGVQEATSDLILVLSAHCVLKKFDLPNIAKALSTHKAVFGKQHPIYQGRKITPRYLWANFHDREEENAYSKLEDRLFLHNGMCVYRRDILLEHPFDEQLAGKEDRYWARDIVKAGYTYLYSPSLMECDHHWTTDGNTWKGIG</sequence>
<name>A0A2M8LHM3_9BACT</name>
<dbReference type="SUPFAM" id="SSF53448">
    <property type="entry name" value="Nucleotide-diphospho-sugar transferases"/>
    <property type="match status" value="1"/>
</dbReference>
<organism evidence="2 3">
    <name type="scientific">Candidatus Uhrbacteria bacterium CG10_big_fil_rev_8_21_14_0_10_48_16</name>
    <dbReference type="NCBI Taxonomy" id="1975038"/>
    <lineage>
        <taxon>Bacteria</taxon>
        <taxon>Candidatus Uhriibacteriota</taxon>
    </lineage>
</organism>
<accession>A0A2M8LHM3</accession>
<evidence type="ECO:0000313" key="3">
    <source>
        <dbReference type="Proteomes" id="UP000231436"/>
    </source>
</evidence>
<evidence type="ECO:0000313" key="2">
    <source>
        <dbReference type="EMBL" id="PJE76906.1"/>
    </source>
</evidence>
<dbReference type="PANTHER" id="PTHR43685:SF2">
    <property type="entry name" value="GLYCOSYLTRANSFERASE 2-LIKE DOMAIN-CONTAINING PROTEIN"/>
    <property type="match status" value="1"/>
</dbReference>
<proteinExistence type="predicted"/>
<gene>
    <name evidence="2" type="ORF">COV05_01775</name>
</gene>
<dbReference type="Gene3D" id="3.90.550.10">
    <property type="entry name" value="Spore Coat Polysaccharide Biosynthesis Protein SpsA, Chain A"/>
    <property type="match status" value="1"/>
</dbReference>
<dbReference type="InterPro" id="IPR001173">
    <property type="entry name" value="Glyco_trans_2-like"/>
</dbReference>
<comment type="caution">
    <text evidence="2">The sequence shown here is derived from an EMBL/GenBank/DDBJ whole genome shotgun (WGS) entry which is preliminary data.</text>
</comment>
<dbReference type="EMBL" id="PFEU01000008">
    <property type="protein sequence ID" value="PJE76906.1"/>
    <property type="molecule type" value="Genomic_DNA"/>
</dbReference>
<feature type="domain" description="Glycosyltransferase 2-like" evidence="1">
    <location>
        <begin position="5"/>
        <end position="162"/>
    </location>
</feature>
<dbReference type="CDD" id="cd00761">
    <property type="entry name" value="Glyco_tranf_GTA_type"/>
    <property type="match status" value="1"/>
</dbReference>
<dbReference type="AlphaFoldDB" id="A0A2M8LHM3"/>
<dbReference type="InterPro" id="IPR029044">
    <property type="entry name" value="Nucleotide-diphossugar_trans"/>
</dbReference>
<dbReference type="Pfam" id="PF00535">
    <property type="entry name" value="Glycos_transf_2"/>
    <property type="match status" value="1"/>
</dbReference>
<evidence type="ECO:0000259" key="1">
    <source>
        <dbReference type="Pfam" id="PF00535"/>
    </source>
</evidence>
<protein>
    <recommendedName>
        <fullName evidence="1">Glycosyltransferase 2-like domain-containing protein</fullName>
    </recommendedName>
</protein>
<reference evidence="3" key="1">
    <citation type="submission" date="2017-09" db="EMBL/GenBank/DDBJ databases">
        <title>Depth-based differentiation of microbial function through sediment-hosted aquifers and enrichment of novel symbionts in the deep terrestrial subsurface.</title>
        <authorList>
            <person name="Probst A.J."/>
            <person name="Ladd B."/>
            <person name="Jarett J.K."/>
            <person name="Geller-Mcgrath D.E."/>
            <person name="Sieber C.M.K."/>
            <person name="Emerson J.B."/>
            <person name="Anantharaman K."/>
            <person name="Thomas B.C."/>
            <person name="Malmstrom R."/>
            <person name="Stieglmeier M."/>
            <person name="Klingl A."/>
            <person name="Woyke T."/>
            <person name="Ryan C.M."/>
            <person name="Banfield J.F."/>
        </authorList>
    </citation>
    <scope>NUCLEOTIDE SEQUENCE [LARGE SCALE GENOMIC DNA]</scope>
</reference>
<dbReference type="PANTHER" id="PTHR43685">
    <property type="entry name" value="GLYCOSYLTRANSFERASE"/>
    <property type="match status" value="1"/>
</dbReference>
<dbReference type="Proteomes" id="UP000231436">
    <property type="component" value="Unassembled WGS sequence"/>
</dbReference>